<name>A0A0C9XY84_9AGAM</name>
<feature type="region of interest" description="Disordered" evidence="1">
    <location>
        <begin position="256"/>
        <end position="309"/>
    </location>
</feature>
<feature type="compositionally biased region" description="Basic and acidic residues" evidence="1">
    <location>
        <begin position="284"/>
        <end position="297"/>
    </location>
</feature>
<organism evidence="2 3">
    <name type="scientific">Pisolithus microcarpus 441</name>
    <dbReference type="NCBI Taxonomy" id="765257"/>
    <lineage>
        <taxon>Eukaryota</taxon>
        <taxon>Fungi</taxon>
        <taxon>Dikarya</taxon>
        <taxon>Basidiomycota</taxon>
        <taxon>Agaricomycotina</taxon>
        <taxon>Agaricomycetes</taxon>
        <taxon>Agaricomycetidae</taxon>
        <taxon>Boletales</taxon>
        <taxon>Sclerodermatineae</taxon>
        <taxon>Pisolithaceae</taxon>
        <taxon>Pisolithus</taxon>
    </lineage>
</organism>
<evidence type="ECO:0000313" key="2">
    <source>
        <dbReference type="EMBL" id="KIK17435.1"/>
    </source>
</evidence>
<gene>
    <name evidence="2" type="ORF">PISMIDRAFT_111444</name>
</gene>
<dbReference type="HOGENOM" id="CLU_047153_0_0_1"/>
<reference evidence="2 3" key="1">
    <citation type="submission" date="2014-04" db="EMBL/GenBank/DDBJ databases">
        <authorList>
            <consortium name="DOE Joint Genome Institute"/>
            <person name="Kuo A."/>
            <person name="Kohler A."/>
            <person name="Costa M.D."/>
            <person name="Nagy L.G."/>
            <person name="Floudas D."/>
            <person name="Copeland A."/>
            <person name="Barry K.W."/>
            <person name="Cichocki N."/>
            <person name="Veneault-Fourrey C."/>
            <person name="LaButti K."/>
            <person name="Lindquist E.A."/>
            <person name="Lipzen A."/>
            <person name="Lundell T."/>
            <person name="Morin E."/>
            <person name="Murat C."/>
            <person name="Sun H."/>
            <person name="Tunlid A."/>
            <person name="Henrissat B."/>
            <person name="Grigoriev I.V."/>
            <person name="Hibbett D.S."/>
            <person name="Martin F."/>
            <person name="Nordberg H.P."/>
            <person name="Cantor M.N."/>
            <person name="Hua S.X."/>
        </authorList>
    </citation>
    <scope>NUCLEOTIDE SEQUENCE [LARGE SCALE GENOMIC DNA]</scope>
    <source>
        <strain evidence="2 3">441</strain>
    </source>
</reference>
<dbReference type="EMBL" id="KN833828">
    <property type="protein sequence ID" value="KIK17435.1"/>
    <property type="molecule type" value="Genomic_DNA"/>
</dbReference>
<evidence type="ECO:0000313" key="3">
    <source>
        <dbReference type="Proteomes" id="UP000054018"/>
    </source>
</evidence>
<dbReference type="AlphaFoldDB" id="A0A0C9XY84"/>
<evidence type="ECO:0000256" key="1">
    <source>
        <dbReference type="SAM" id="MobiDB-lite"/>
    </source>
</evidence>
<accession>A0A0C9XY84</accession>
<dbReference type="OrthoDB" id="2618643at2759"/>
<proteinExistence type="predicted"/>
<dbReference type="Proteomes" id="UP000054018">
    <property type="component" value="Unassembled WGS sequence"/>
</dbReference>
<protein>
    <submittedName>
        <fullName evidence="2">Uncharacterized protein</fullName>
    </submittedName>
</protein>
<reference evidence="3" key="2">
    <citation type="submission" date="2015-01" db="EMBL/GenBank/DDBJ databases">
        <title>Evolutionary Origins and Diversification of the Mycorrhizal Mutualists.</title>
        <authorList>
            <consortium name="DOE Joint Genome Institute"/>
            <consortium name="Mycorrhizal Genomics Consortium"/>
            <person name="Kohler A."/>
            <person name="Kuo A."/>
            <person name="Nagy L.G."/>
            <person name="Floudas D."/>
            <person name="Copeland A."/>
            <person name="Barry K.W."/>
            <person name="Cichocki N."/>
            <person name="Veneault-Fourrey C."/>
            <person name="LaButti K."/>
            <person name="Lindquist E.A."/>
            <person name="Lipzen A."/>
            <person name="Lundell T."/>
            <person name="Morin E."/>
            <person name="Murat C."/>
            <person name="Riley R."/>
            <person name="Ohm R."/>
            <person name="Sun H."/>
            <person name="Tunlid A."/>
            <person name="Henrissat B."/>
            <person name="Grigoriev I.V."/>
            <person name="Hibbett D.S."/>
            <person name="Martin F."/>
        </authorList>
    </citation>
    <scope>NUCLEOTIDE SEQUENCE [LARGE SCALE GENOMIC DNA]</scope>
    <source>
        <strain evidence="3">441</strain>
    </source>
</reference>
<sequence>MLNYPLNLVSVTLGHNTELKTTGGGRAVPDVCVEFYSKGPIPKVAYLVICQISFTESSDDAFDVIESIVEANPSVQMAMLLDVKESLDFSRPSSQSETWKSLSQDLTPLSLQEFITASNPMGRATTFAEPITVSHHVWCSIVSVDYYVWLRDSTGALDIRATSERTAHGSMPGNTGMDAVQNMIVQGLDLIRKSLIAFCEDAMQVSMVTADLVPLENHISRFPTTFDSFADDLKRGASLTAHSRYITWFDNSFRGTKRSHDDEEYVMPAGSEDSPADNCSAGDSIDHPHSDHNEGRRVSRRLAKSGAGV</sequence>
<keyword evidence="3" id="KW-1185">Reference proteome</keyword>